<dbReference type="InterPro" id="IPR011659">
    <property type="entry name" value="WD40"/>
</dbReference>
<dbReference type="RefSeq" id="WP_113952809.1">
    <property type="nucleotide sequence ID" value="NZ_QNRT01000001.1"/>
</dbReference>
<dbReference type="AlphaFoldDB" id="A0A395JNN7"/>
<dbReference type="SUPFAM" id="SSF69304">
    <property type="entry name" value="Tricorn protease N-terminal domain"/>
    <property type="match status" value="1"/>
</dbReference>
<feature type="domain" description="TolB N-terminal" evidence="6">
    <location>
        <begin position="34"/>
        <end position="137"/>
    </location>
</feature>
<evidence type="ECO:0000256" key="2">
    <source>
        <dbReference type="ARBA" id="ARBA00009820"/>
    </source>
</evidence>
<dbReference type="NCBIfam" id="TIGR02800">
    <property type="entry name" value="propeller_TolB"/>
    <property type="match status" value="1"/>
</dbReference>
<keyword evidence="3 5" id="KW-0732">Signal</keyword>
<dbReference type="InterPro" id="IPR011042">
    <property type="entry name" value="6-blade_b-propeller_TolB-like"/>
</dbReference>
<evidence type="ECO:0000256" key="5">
    <source>
        <dbReference type="SAM" id="SignalP"/>
    </source>
</evidence>
<keyword evidence="4" id="KW-0574">Periplasm</keyword>
<accession>A0A395JNN7</accession>
<dbReference type="InParanoid" id="A0A395JNN7"/>
<comment type="similarity">
    <text evidence="2">Belongs to the TolB family.</text>
</comment>
<dbReference type="EMBL" id="QNRT01000001">
    <property type="protein sequence ID" value="RBP53219.1"/>
    <property type="molecule type" value="Genomic_DNA"/>
</dbReference>
<dbReference type="Proteomes" id="UP000253083">
    <property type="component" value="Unassembled WGS sequence"/>
</dbReference>
<protein>
    <submittedName>
        <fullName evidence="7">TolB protein</fullName>
    </submittedName>
</protein>
<evidence type="ECO:0000313" key="8">
    <source>
        <dbReference type="Proteomes" id="UP000253083"/>
    </source>
</evidence>
<evidence type="ECO:0000313" key="7">
    <source>
        <dbReference type="EMBL" id="RBP53219.1"/>
    </source>
</evidence>
<dbReference type="PANTHER" id="PTHR36842:SF1">
    <property type="entry name" value="PROTEIN TOLB"/>
    <property type="match status" value="1"/>
</dbReference>
<dbReference type="PANTHER" id="PTHR36842">
    <property type="entry name" value="PROTEIN TOLB HOMOLOG"/>
    <property type="match status" value="1"/>
</dbReference>
<evidence type="ECO:0000259" key="6">
    <source>
        <dbReference type="Pfam" id="PF04052"/>
    </source>
</evidence>
<comment type="caution">
    <text evidence="7">The sequence shown here is derived from an EMBL/GenBank/DDBJ whole genome shotgun (WGS) entry which is preliminary data.</text>
</comment>
<gene>
    <name evidence="7" type="ORF">DFR28_101605</name>
</gene>
<organism evidence="7 8">
    <name type="scientific">Arenicella xantha</name>
    <dbReference type="NCBI Taxonomy" id="644221"/>
    <lineage>
        <taxon>Bacteria</taxon>
        <taxon>Pseudomonadati</taxon>
        <taxon>Pseudomonadota</taxon>
        <taxon>Gammaproteobacteria</taxon>
        <taxon>Arenicellales</taxon>
        <taxon>Arenicellaceae</taxon>
        <taxon>Arenicella</taxon>
    </lineage>
</organism>
<sequence>MSNLMKPAQSLKNLLLFVLLAAAFQVSTAFAQVDISISGAKVKGIPIAVVPFKVLDGRVLEHNIHEIVAFDLNATGKFETVPVDRYPSFPSRYEEVSFKDWRFVDAEVLVIGEVWVLDGGKYEVQFRMFDVARQQEIGNGKRISNLSERELRTAAHVVSDTVYQAFTGGSGAFQSSMAYVTRTEIEYQRFRFRLMVADWDGFGAREVYGSWKPILSPSWSPDSSKLAFVSFSDRGPVVQMVDLQSGTSKTIASFKGVNSAPAWSPDGTKIAYSTSRHGSPDVYIYELASEQHERVTTHYGIDTEPAWSPRGDSVLFTSSRSGKPQIYSYSLYDKSVSRMTFEGDENANASYNASGTHMTMVHEGGQIIVMREEDGQTTWLTNAKYDESPSFSPNGDMVLYKTEQGYEPALVVASSDGRVRTRLELVSGDVREPAWSPLRK</sequence>
<evidence type="ECO:0000256" key="1">
    <source>
        <dbReference type="ARBA" id="ARBA00004418"/>
    </source>
</evidence>
<dbReference type="OrthoDB" id="9802240at2"/>
<dbReference type="Pfam" id="PF07676">
    <property type="entry name" value="PD40"/>
    <property type="match status" value="4"/>
</dbReference>
<comment type="subcellular location">
    <subcellularLocation>
        <location evidence="1">Periplasm</location>
    </subcellularLocation>
</comment>
<feature type="signal peptide" evidence="5">
    <location>
        <begin position="1"/>
        <end position="31"/>
    </location>
</feature>
<dbReference type="Pfam" id="PF04052">
    <property type="entry name" value="TolB_N"/>
    <property type="match status" value="1"/>
</dbReference>
<evidence type="ECO:0000256" key="4">
    <source>
        <dbReference type="ARBA" id="ARBA00022764"/>
    </source>
</evidence>
<dbReference type="InterPro" id="IPR007195">
    <property type="entry name" value="TolB_N"/>
</dbReference>
<proteinExistence type="inferred from homology"/>
<dbReference type="FunCoup" id="A0A395JNN7">
    <property type="interactions" value="62"/>
</dbReference>
<dbReference type="Gene3D" id="3.40.50.10070">
    <property type="entry name" value="TolB, N-terminal domain"/>
    <property type="match status" value="1"/>
</dbReference>
<feature type="chain" id="PRO_5017251470" evidence="5">
    <location>
        <begin position="32"/>
        <end position="440"/>
    </location>
</feature>
<dbReference type="Gene3D" id="2.120.10.30">
    <property type="entry name" value="TolB, C-terminal domain"/>
    <property type="match status" value="1"/>
</dbReference>
<evidence type="ECO:0000256" key="3">
    <source>
        <dbReference type="ARBA" id="ARBA00022729"/>
    </source>
</evidence>
<dbReference type="InterPro" id="IPR014167">
    <property type="entry name" value="Tol-Pal_TolB"/>
</dbReference>
<reference evidence="7 8" key="1">
    <citation type="submission" date="2018-06" db="EMBL/GenBank/DDBJ databases">
        <title>Genomic Encyclopedia of Type Strains, Phase IV (KMG-IV): sequencing the most valuable type-strain genomes for metagenomic binning, comparative biology and taxonomic classification.</title>
        <authorList>
            <person name="Goeker M."/>
        </authorList>
    </citation>
    <scope>NUCLEOTIDE SEQUENCE [LARGE SCALE GENOMIC DNA]</scope>
    <source>
        <strain evidence="7 8">DSM 24032</strain>
    </source>
</reference>
<dbReference type="SUPFAM" id="SSF52964">
    <property type="entry name" value="TolB, N-terminal domain"/>
    <property type="match status" value="1"/>
</dbReference>
<dbReference type="GO" id="GO:0017038">
    <property type="term" value="P:protein import"/>
    <property type="evidence" value="ECO:0007669"/>
    <property type="project" value="InterPro"/>
</dbReference>
<keyword evidence="8" id="KW-1185">Reference proteome</keyword>
<dbReference type="GO" id="GO:0042597">
    <property type="term" value="C:periplasmic space"/>
    <property type="evidence" value="ECO:0007669"/>
    <property type="project" value="UniProtKB-SubCell"/>
</dbReference>
<name>A0A395JNN7_9GAMM</name>